<keyword evidence="3" id="KW-1185">Reference proteome</keyword>
<gene>
    <name evidence="2" type="ORF">PG986_002465</name>
</gene>
<evidence type="ECO:0000313" key="3">
    <source>
        <dbReference type="Proteomes" id="UP001391051"/>
    </source>
</evidence>
<feature type="compositionally biased region" description="Low complexity" evidence="1">
    <location>
        <begin position="200"/>
        <end position="209"/>
    </location>
</feature>
<reference evidence="2 3" key="1">
    <citation type="submission" date="2023-01" db="EMBL/GenBank/DDBJ databases">
        <title>Analysis of 21 Apiospora genomes using comparative genomics revels a genus with tremendous synthesis potential of carbohydrate active enzymes and secondary metabolites.</title>
        <authorList>
            <person name="Sorensen T."/>
        </authorList>
    </citation>
    <scope>NUCLEOTIDE SEQUENCE [LARGE SCALE GENOMIC DNA]</scope>
    <source>
        <strain evidence="2 3">CBS 24483</strain>
    </source>
</reference>
<feature type="region of interest" description="Disordered" evidence="1">
    <location>
        <begin position="193"/>
        <end position="232"/>
    </location>
</feature>
<feature type="compositionally biased region" description="Acidic residues" evidence="1">
    <location>
        <begin position="211"/>
        <end position="222"/>
    </location>
</feature>
<sequence>MAAAVMSPPQSLCPTTNMFGDSLSPSPMPWKSPDDYRRELMIEYALAEYDYVITPEDADEIFLKPHWWEDVDAFVQYMQDVNGFGNPITGSPNANVALPSSIRVYTDEELDAMEETGDFYPPTPELSPSSDRGSSIDPLELEQETEEEEDLEELPTYGESLSAPPLPTYTDVVDALFAALGQELEELGLVDHDYRPPAGQQEQQEQQPPEAEPECEDEDEPKDDQLDALSSWLASLAVPTPPYASAIDEEDDEEDVIEVIIDTPLSPAVVVETCEAVEVTMEVATPAVVTVNNIPKRATSTSSLLPVVAAPPAPTPTSTTRRERFGRRVRQVKSKLSRGLKAISCSSSFSSSSSPASTSG</sequence>
<proteinExistence type="predicted"/>
<feature type="compositionally biased region" description="Acidic residues" evidence="1">
    <location>
        <begin position="139"/>
        <end position="153"/>
    </location>
</feature>
<dbReference type="GeneID" id="92071749"/>
<comment type="caution">
    <text evidence="2">The sequence shown here is derived from an EMBL/GenBank/DDBJ whole genome shotgun (WGS) entry which is preliminary data.</text>
</comment>
<name>A0ABR1QNX3_9PEZI</name>
<dbReference type="RefSeq" id="XP_066703751.1">
    <property type="nucleotide sequence ID" value="XM_066838687.1"/>
</dbReference>
<protein>
    <submittedName>
        <fullName evidence="2">Uncharacterized protein</fullName>
    </submittedName>
</protein>
<evidence type="ECO:0000313" key="2">
    <source>
        <dbReference type="EMBL" id="KAK7961640.1"/>
    </source>
</evidence>
<organism evidence="2 3">
    <name type="scientific">Apiospora aurea</name>
    <dbReference type="NCBI Taxonomy" id="335848"/>
    <lineage>
        <taxon>Eukaryota</taxon>
        <taxon>Fungi</taxon>
        <taxon>Dikarya</taxon>
        <taxon>Ascomycota</taxon>
        <taxon>Pezizomycotina</taxon>
        <taxon>Sordariomycetes</taxon>
        <taxon>Xylariomycetidae</taxon>
        <taxon>Amphisphaeriales</taxon>
        <taxon>Apiosporaceae</taxon>
        <taxon>Apiospora</taxon>
    </lineage>
</organism>
<dbReference type="EMBL" id="JAQQWE010000002">
    <property type="protein sequence ID" value="KAK7961640.1"/>
    <property type="molecule type" value="Genomic_DNA"/>
</dbReference>
<dbReference type="Proteomes" id="UP001391051">
    <property type="component" value="Unassembled WGS sequence"/>
</dbReference>
<accession>A0ABR1QNX3</accession>
<feature type="region of interest" description="Disordered" evidence="1">
    <location>
        <begin position="305"/>
        <end position="329"/>
    </location>
</feature>
<evidence type="ECO:0000256" key="1">
    <source>
        <dbReference type="SAM" id="MobiDB-lite"/>
    </source>
</evidence>
<feature type="region of interest" description="Disordered" evidence="1">
    <location>
        <begin position="115"/>
        <end position="165"/>
    </location>
</feature>